<dbReference type="RefSeq" id="WP_202766467.1">
    <property type="nucleotide sequence ID" value="NZ_JAESWA010000017.1"/>
</dbReference>
<evidence type="ECO:0000256" key="1">
    <source>
        <dbReference type="ARBA" id="ARBA00001933"/>
    </source>
</evidence>
<evidence type="ECO:0000256" key="3">
    <source>
        <dbReference type="ARBA" id="ARBA00022576"/>
    </source>
</evidence>
<keyword evidence="5" id="KW-0663">Pyridoxal phosphate</keyword>
<dbReference type="InterPro" id="IPR004839">
    <property type="entry name" value="Aminotransferase_I/II_large"/>
</dbReference>
<proteinExistence type="inferred from homology"/>
<protein>
    <recommendedName>
        <fullName evidence="6">Aminotransferase</fullName>
        <ecNumber evidence="6">2.6.1.-</ecNumber>
    </recommendedName>
</protein>
<dbReference type="Gene3D" id="3.90.1150.10">
    <property type="entry name" value="Aspartate Aminotransferase, domain 1"/>
    <property type="match status" value="1"/>
</dbReference>
<dbReference type="GO" id="GO:0008483">
    <property type="term" value="F:transaminase activity"/>
    <property type="evidence" value="ECO:0007669"/>
    <property type="project" value="UniProtKB-KW"/>
</dbReference>
<dbReference type="InterPro" id="IPR015422">
    <property type="entry name" value="PyrdxlP-dep_Trfase_small"/>
</dbReference>
<evidence type="ECO:0000256" key="2">
    <source>
        <dbReference type="ARBA" id="ARBA00007441"/>
    </source>
</evidence>
<dbReference type="AlphaFoldDB" id="A0A937FGF1"/>
<keyword evidence="3 6" id="KW-0032">Aminotransferase</keyword>
<keyword evidence="9" id="KW-1185">Reference proteome</keyword>
<accession>A0A937FGF1</accession>
<dbReference type="SUPFAM" id="SSF53383">
    <property type="entry name" value="PLP-dependent transferases"/>
    <property type="match status" value="1"/>
</dbReference>
<dbReference type="Proteomes" id="UP000623681">
    <property type="component" value="Unassembled WGS sequence"/>
</dbReference>
<evidence type="ECO:0000256" key="6">
    <source>
        <dbReference type="RuleBase" id="RU000481"/>
    </source>
</evidence>
<dbReference type="Pfam" id="PF00155">
    <property type="entry name" value="Aminotran_1_2"/>
    <property type="match status" value="1"/>
</dbReference>
<organism evidence="8 9">
    <name type="scientific">Clostridium paridis</name>
    <dbReference type="NCBI Taxonomy" id="2803863"/>
    <lineage>
        <taxon>Bacteria</taxon>
        <taxon>Bacillati</taxon>
        <taxon>Bacillota</taxon>
        <taxon>Clostridia</taxon>
        <taxon>Eubacteriales</taxon>
        <taxon>Clostridiaceae</taxon>
        <taxon>Clostridium</taxon>
    </lineage>
</organism>
<evidence type="ECO:0000313" key="8">
    <source>
        <dbReference type="EMBL" id="MBL4931096.1"/>
    </source>
</evidence>
<evidence type="ECO:0000313" key="9">
    <source>
        <dbReference type="Proteomes" id="UP000623681"/>
    </source>
</evidence>
<dbReference type="GO" id="GO:0030170">
    <property type="term" value="F:pyridoxal phosphate binding"/>
    <property type="evidence" value="ECO:0007669"/>
    <property type="project" value="InterPro"/>
</dbReference>
<evidence type="ECO:0000256" key="4">
    <source>
        <dbReference type="ARBA" id="ARBA00022679"/>
    </source>
</evidence>
<comment type="caution">
    <text evidence="8">The sequence shown here is derived from an EMBL/GenBank/DDBJ whole genome shotgun (WGS) entry which is preliminary data.</text>
</comment>
<dbReference type="PANTHER" id="PTHR46383">
    <property type="entry name" value="ASPARTATE AMINOTRANSFERASE"/>
    <property type="match status" value="1"/>
</dbReference>
<name>A0A937FGF1_9CLOT</name>
<evidence type="ECO:0000259" key="7">
    <source>
        <dbReference type="Pfam" id="PF00155"/>
    </source>
</evidence>
<dbReference type="EMBL" id="JAESWA010000017">
    <property type="protein sequence ID" value="MBL4931096.1"/>
    <property type="molecule type" value="Genomic_DNA"/>
</dbReference>
<dbReference type="Gene3D" id="3.40.640.10">
    <property type="entry name" value="Type I PLP-dependent aspartate aminotransferase-like (Major domain)"/>
    <property type="match status" value="1"/>
</dbReference>
<dbReference type="CDD" id="cd00609">
    <property type="entry name" value="AAT_like"/>
    <property type="match status" value="1"/>
</dbReference>
<evidence type="ECO:0000256" key="5">
    <source>
        <dbReference type="ARBA" id="ARBA00022898"/>
    </source>
</evidence>
<keyword evidence="4 6" id="KW-0808">Transferase</keyword>
<dbReference type="InterPro" id="IPR015424">
    <property type="entry name" value="PyrdxlP-dep_Trfase"/>
</dbReference>
<dbReference type="PROSITE" id="PS00105">
    <property type="entry name" value="AA_TRANSFER_CLASS_1"/>
    <property type="match status" value="1"/>
</dbReference>
<dbReference type="GO" id="GO:0006520">
    <property type="term" value="P:amino acid metabolic process"/>
    <property type="evidence" value="ECO:0007669"/>
    <property type="project" value="InterPro"/>
</dbReference>
<feature type="domain" description="Aminotransferase class I/classII large" evidence="7">
    <location>
        <begin position="27"/>
        <end position="369"/>
    </location>
</feature>
<dbReference type="EC" id="2.6.1.-" evidence="6"/>
<dbReference type="PANTHER" id="PTHR46383:SF4">
    <property type="entry name" value="AMINOTRANSFERASE"/>
    <property type="match status" value="1"/>
</dbReference>
<reference evidence="8" key="1">
    <citation type="submission" date="2021-01" db="EMBL/GenBank/DDBJ databases">
        <title>Genome public.</title>
        <authorList>
            <person name="Liu C."/>
            <person name="Sun Q."/>
        </authorList>
    </citation>
    <scope>NUCLEOTIDE SEQUENCE</scope>
    <source>
        <strain evidence="8">YIM B02565</strain>
    </source>
</reference>
<sequence>MNKNVEKVEISGIRKFFNLVNEVDGAISLTLGQPDFNVPESIKAGIVKALEENKTEYTSNAGILPLRERISSYLESLGISFLADEICITIGGSEGLYSVLSALVEPGEKVLIPAIGYPAYENILKIIDSEPVTYNLNEDFTLNIEDIEGKIKKYGIRKIILSYPSNPTGAILSLEDRKKIAELIKKYDIIALTDEIYSSLCYDEYYSIAQVKELKDNIIYIGGFSKMFSMTGLRIGFIGAASKYMKEIMKVHQYNVSCAPSIIQWGIYYGFDLALEDLDRMKKSFVERRDLVYNRLKSMEIEVVKPKGAFYIFPSIKKYNISSKDFCEKLLFEKKLACVPGDAFGVAGDGFFRISYCYSKESLIEALDIIEQFISEI</sequence>
<comment type="similarity">
    <text evidence="2 6">Belongs to the class-I pyridoxal-phosphate-dependent aminotransferase family.</text>
</comment>
<dbReference type="InterPro" id="IPR050596">
    <property type="entry name" value="AspAT/PAT-like"/>
</dbReference>
<dbReference type="InterPro" id="IPR015421">
    <property type="entry name" value="PyrdxlP-dep_Trfase_major"/>
</dbReference>
<dbReference type="InterPro" id="IPR004838">
    <property type="entry name" value="NHTrfase_class1_PyrdxlP-BS"/>
</dbReference>
<comment type="cofactor">
    <cofactor evidence="1 6">
        <name>pyridoxal 5'-phosphate</name>
        <dbReference type="ChEBI" id="CHEBI:597326"/>
    </cofactor>
</comment>
<gene>
    <name evidence="8" type="ORF">JK634_04705</name>
</gene>